<organism evidence="1 2">
    <name type="scientific">Lupinus angustifolius</name>
    <name type="common">Narrow-leaved blue lupine</name>
    <dbReference type="NCBI Taxonomy" id="3871"/>
    <lineage>
        <taxon>Eukaryota</taxon>
        <taxon>Viridiplantae</taxon>
        <taxon>Streptophyta</taxon>
        <taxon>Embryophyta</taxon>
        <taxon>Tracheophyta</taxon>
        <taxon>Spermatophyta</taxon>
        <taxon>Magnoliopsida</taxon>
        <taxon>eudicotyledons</taxon>
        <taxon>Gunneridae</taxon>
        <taxon>Pentapetalae</taxon>
        <taxon>rosids</taxon>
        <taxon>fabids</taxon>
        <taxon>Fabales</taxon>
        <taxon>Fabaceae</taxon>
        <taxon>Papilionoideae</taxon>
        <taxon>50 kb inversion clade</taxon>
        <taxon>genistoids sensu lato</taxon>
        <taxon>core genistoids</taxon>
        <taxon>Genisteae</taxon>
        <taxon>Lupinus</taxon>
    </lineage>
</organism>
<protein>
    <submittedName>
        <fullName evidence="1">Uncharacterized protein</fullName>
    </submittedName>
</protein>
<dbReference type="Proteomes" id="UP000188354">
    <property type="component" value="Chromosome LG05"/>
</dbReference>
<evidence type="ECO:0000313" key="2">
    <source>
        <dbReference type="Proteomes" id="UP000188354"/>
    </source>
</evidence>
<evidence type="ECO:0000313" key="1">
    <source>
        <dbReference type="EMBL" id="OIW12131.1"/>
    </source>
</evidence>
<keyword evidence="2" id="KW-1185">Reference proteome</keyword>
<dbReference type="EMBL" id="CM007365">
    <property type="protein sequence ID" value="OIW12131.1"/>
    <property type="molecule type" value="Genomic_DNA"/>
</dbReference>
<reference evidence="1 2" key="1">
    <citation type="journal article" date="2017" name="Plant Biotechnol. J.">
        <title>A comprehensive draft genome sequence for lupin (Lupinus angustifolius), an emerging health food: insights into plant-microbe interactions and legume evolution.</title>
        <authorList>
            <person name="Hane J.K."/>
            <person name="Ming Y."/>
            <person name="Kamphuis L.G."/>
            <person name="Nelson M.N."/>
            <person name="Garg G."/>
            <person name="Atkins C.A."/>
            <person name="Bayer P.E."/>
            <person name="Bravo A."/>
            <person name="Bringans S."/>
            <person name="Cannon S."/>
            <person name="Edwards D."/>
            <person name="Foley R."/>
            <person name="Gao L.L."/>
            <person name="Harrison M.J."/>
            <person name="Huang W."/>
            <person name="Hurgobin B."/>
            <person name="Li S."/>
            <person name="Liu C.W."/>
            <person name="McGrath A."/>
            <person name="Morahan G."/>
            <person name="Murray J."/>
            <person name="Weller J."/>
            <person name="Jian J."/>
            <person name="Singh K.B."/>
        </authorList>
    </citation>
    <scope>NUCLEOTIDE SEQUENCE [LARGE SCALE GENOMIC DNA]</scope>
    <source>
        <strain evidence="2">cv. Tanjil</strain>
        <tissue evidence="1">Whole plant</tissue>
    </source>
</reference>
<proteinExistence type="predicted"/>
<accession>A0A4P1RIN1</accession>
<dbReference type="Gramene" id="OIW12131">
    <property type="protein sequence ID" value="OIW12131"/>
    <property type="gene ID" value="TanjilG_02352"/>
</dbReference>
<sequence>MVSVDGNSQGNGGGQAIFTKLQHHDSNFHKRCRCHRQTASRGGASSFALGLSRAHEPMVFAVGSAVSSAISIAQASSSFYGSGVTPLTSGADSPGVDFFSLSSHNL</sequence>
<dbReference type="AlphaFoldDB" id="A0A4P1RIN1"/>
<gene>
    <name evidence="1" type="ORF">TanjilG_02352</name>
</gene>
<name>A0A4P1RIN1_LUPAN</name>